<keyword evidence="8" id="KW-1185">Reference proteome</keyword>
<reference evidence="7" key="1">
    <citation type="submission" date="2022-01" db="EMBL/GenBank/DDBJ databases">
        <authorList>
            <person name="King R."/>
        </authorList>
    </citation>
    <scope>NUCLEOTIDE SEQUENCE</scope>
</reference>
<comment type="subcellular location">
    <subcellularLocation>
        <location evidence="1">Membrane</location>
        <topology evidence="1">Single-pass membrane protein</topology>
    </subcellularLocation>
</comment>
<evidence type="ECO:0000313" key="8">
    <source>
        <dbReference type="Proteomes" id="UP001153620"/>
    </source>
</evidence>
<accession>A0A9N9S3L3</accession>
<dbReference type="EMBL" id="OU895879">
    <property type="protein sequence ID" value="CAG9807993.1"/>
    <property type="molecule type" value="Genomic_DNA"/>
</dbReference>
<evidence type="ECO:0000256" key="3">
    <source>
        <dbReference type="ARBA" id="ARBA00022989"/>
    </source>
</evidence>
<dbReference type="InterPro" id="IPR055409">
    <property type="entry name" value="Beta-prop_FAM234A_B"/>
</dbReference>
<gene>
    <name evidence="7" type="ORF">CHIRRI_LOCUS10839</name>
</gene>
<sequence length="574" mass="66527">MKENMLSTSTSNSSFLNAGNYADLDDQMTILDCETRNFHRPMSKVRKMAFIASIVSIFFVLIIFLLLPCNKNCVSKHHITKLTKTINWMRNYENVEFKGKINTIRTLNVENTPLNLIFMYRSDKFFPNSDVKKSKQKSSGGIIKLNGNSGEIVWKNEMTNEPRYLDCSLIDCNKNGRKDCLIIDDYGQLACIDDTGHWIYYNSNSKNTKQERQEIYDFPLIIPDLTSDEVFEIIMGSYKNNATYLALLSGSNGKLLAEEIQNCSYIHKLQLDTEYVIKFICVVKDNTEQQIFKNLTDFYALMSKKPKIAKIQSTSSIPQHEYADKFVSAKSQTTVTKIFDKELKIENKGSWPRESKMILKLTSIENGIKKIHYNYSGSKIYGFIPVKFSVNMTSIKSHGSDNIYGFIVKFWTWNGTEISYNSEKRKMKREVNQVEKSSKNMKSQRSNFTNQTYNNVYKTKLRYLKETILLIVFNSTHMKAENTSQSNIIQFCQNPIDSLETMCQPDLKYQDNSLIIADIDNDGSKELVSFYSTFVDENHGNNIINSRWKLKSFVQLFKLETELPKLYRSDYDIF</sequence>
<organism evidence="7 8">
    <name type="scientific">Chironomus riparius</name>
    <dbReference type="NCBI Taxonomy" id="315576"/>
    <lineage>
        <taxon>Eukaryota</taxon>
        <taxon>Metazoa</taxon>
        <taxon>Ecdysozoa</taxon>
        <taxon>Arthropoda</taxon>
        <taxon>Hexapoda</taxon>
        <taxon>Insecta</taxon>
        <taxon>Pterygota</taxon>
        <taxon>Neoptera</taxon>
        <taxon>Endopterygota</taxon>
        <taxon>Diptera</taxon>
        <taxon>Nematocera</taxon>
        <taxon>Chironomoidea</taxon>
        <taxon>Chironomidae</taxon>
        <taxon>Chironominae</taxon>
        <taxon>Chironomus</taxon>
    </lineage>
</organism>
<dbReference type="Pfam" id="PF23727">
    <property type="entry name" value="Beta-prop_FAM234A_B"/>
    <property type="match status" value="1"/>
</dbReference>
<feature type="domain" description="FAM234A/B beta-propeller" evidence="6">
    <location>
        <begin position="117"/>
        <end position="261"/>
    </location>
</feature>
<dbReference type="Proteomes" id="UP001153620">
    <property type="component" value="Chromosome 3"/>
</dbReference>
<dbReference type="AlphaFoldDB" id="A0A9N9S3L3"/>
<keyword evidence="2 5" id="KW-0812">Transmembrane</keyword>
<dbReference type="OrthoDB" id="6364780at2759"/>
<proteinExistence type="predicted"/>
<evidence type="ECO:0000256" key="5">
    <source>
        <dbReference type="SAM" id="Phobius"/>
    </source>
</evidence>
<dbReference type="GO" id="GO:0016020">
    <property type="term" value="C:membrane"/>
    <property type="evidence" value="ECO:0007669"/>
    <property type="project" value="UniProtKB-SubCell"/>
</dbReference>
<dbReference type="PANTHER" id="PTHR21419:SF29">
    <property type="entry name" value="LD24894P"/>
    <property type="match status" value="1"/>
</dbReference>
<evidence type="ECO:0000256" key="2">
    <source>
        <dbReference type="ARBA" id="ARBA00022692"/>
    </source>
</evidence>
<keyword evidence="4 5" id="KW-0472">Membrane</keyword>
<feature type="transmembrane region" description="Helical" evidence="5">
    <location>
        <begin position="48"/>
        <end position="67"/>
    </location>
</feature>
<protein>
    <recommendedName>
        <fullName evidence="6">FAM234A/B beta-propeller domain-containing protein</fullName>
    </recommendedName>
</protein>
<reference evidence="7" key="2">
    <citation type="submission" date="2022-10" db="EMBL/GenBank/DDBJ databases">
        <authorList>
            <consortium name="ENA_rothamsted_submissions"/>
            <consortium name="culmorum"/>
            <person name="King R."/>
        </authorList>
    </citation>
    <scope>NUCLEOTIDE SEQUENCE</scope>
</reference>
<dbReference type="PANTHER" id="PTHR21419">
    <property type="match status" value="1"/>
</dbReference>
<dbReference type="InterPro" id="IPR045232">
    <property type="entry name" value="FAM234"/>
</dbReference>
<keyword evidence="3 5" id="KW-1133">Transmembrane helix</keyword>
<evidence type="ECO:0000256" key="4">
    <source>
        <dbReference type="ARBA" id="ARBA00023136"/>
    </source>
</evidence>
<evidence type="ECO:0000313" key="7">
    <source>
        <dbReference type="EMBL" id="CAG9807993.1"/>
    </source>
</evidence>
<name>A0A9N9S3L3_9DIPT</name>
<evidence type="ECO:0000259" key="6">
    <source>
        <dbReference type="Pfam" id="PF23727"/>
    </source>
</evidence>
<evidence type="ECO:0000256" key="1">
    <source>
        <dbReference type="ARBA" id="ARBA00004167"/>
    </source>
</evidence>